<keyword evidence="4" id="KW-1185">Reference proteome</keyword>
<evidence type="ECO:0000256" key="1">
    <source>
        <dbReference type="ARBA" id="ARBA00009725"/>
    </source>
</evidence>
<dbReference type="AlphaFoldDB" id="A0A8B7PJ90"/>
<evidence type="ECO:0000256" key="3">
    <source>
        <dbReference type="ARBA" id="ARBA00022679"/>
    </source>
</evidence>
<comment type="similarity">
    <text evidence="1">Belongs to the methyltransferase superfamily. METL family.</text>
</comment>
<dbReference type="CDD" id="cd02440">
    <property type="entry name" value="AdoMet_MTases"/>
    <property type="match status" value="1"/>
</dbReference>
<dbReference type="OMA" id="PAKYWDI"/>
<accession>A0A8B7PJ90</accession>
<dbReference type="Gene3D" id="3.40.50.150">
    <property type="entry name" value="Vaccinia Virus protein VP39"/>
    <property type="match status" value="1"/>
</dbReference>
<protein>
    <submittedName>
        <fullName evidence="5">tRNA N(3)-methylcytidine methyltransferase METTL2 isoform X1</fullName>
    </submittedName>
</protein>
<dbReference type="CTD" id="52686"/>
<dbReference type="GO" id="GO:0052735">
    <property type="term" value="F:tRNA (cytidine-3-)-methyltransferase activity"/>
    <property type="evidence" value="ECO:0007669"/>
    <property type="project" value="TreeGrafter"/>
</dbReference>
<reference evidence="5" key="1">
    <citation type="submission" date="2025-08" db="UniProtKB">
        <authorList>
            <consortium name="RefSeq"/>
        </authorList>
    </citation>
    <scope>IDENTIFICATION</scope>
    <source>
        <tissue evidence="5">Whole organism</tissue>
    </source>
</reference>
<proteinExistence type="inferred from homology"/>
<gene>
    <name evidence="5" type="primary">LOC108681524</name>
</gene>
<dbReference type="SUPFAM" id="SSF53335">
    <property type="entry name" value="S-adenosyl-L-methionine-dependent methyltransferases"/>
    <property type="match status" value="1"/>
</dbReference>
<evidence type="ECO:0000256" key="2">
    <source>
        <dbReference type="ARBA" id="ARBA00022603"/>
    </source>
</evidence>
<name>A0A8B7PJ90_HYAAZ</name>
<evidence type="ECO:0000313" key="4">
    <source>
        <dbReference type="Proteomes" id="UP000694843"/>
    </source>
</evidence>
<dbReference type="RefSeq" id="XP_018026055.1">
    <property type="nucleotide sequence ID" value="XM_018170566.2"/>
</dbReference>
<dbReference type="PANTHER" id="PTHR22809:SF11">
    <property type="entry name" value="TRNA N(3)-METHYLCYTIDINE METHYLTRANSFERASE METTL2"/>
    <property type="match status" value="1"/>
</dbReference>
<sequence length="442" mass="50071">MSIASAVICTNKLSLFICRPQFAIVVANLLHFRKMSAEAGKESSRPQFGGRKLVNPEDVFQHNAWDNVVWSEEHEQRAQEAVAKNSAVTLTPDQIQELEDEAASNWDKFYSKHQNKFFKNRNWLFTEFPELALHLEENLASTKITACDADSSEINERISSSTEILAESSDVTKLLEVIGKSPMDNLTSFRNSEISKVSSTVNIISKPDDTSDMFIRSQASDEKLPNLPSSLPDNTSAVQENGYPGEKSSFRVLEVGCGVGNTIFPVLETNPQPELFVYGADFSATAIDIVKQHSDYDPKRCHAFVLDITDEEWKVPFPHSSLDVITCIYVLSAVHPNKHAHVARALFRYLKPGGALLLRDYGRYDLTQLRFKQGKCLADNYYVRGDGTKSYFFTQEEIRDLFAEAGFEEKQNIVDRRLQVNRGKQLTMYRVWVQAKYVKPFL</sequence>
<dbReference type="Proteomes" id="UP000694843">
    <property type="component" value="Unplaced"/>
</dbReference>
<keyword evidence="3" id="KW-0808">Transferase</keyword>
<dbReference type="PIRSF" id="PIRSF037755">
    <property type="entry name" value="Mettl2_prd"/>
    <property type="match status" value="1"/>
</dbReference>
<dbReference type="GO" id="GO:0032259">
    <property type="term" value="P:methylation"/>
    <property type="evidence" value="ECO:0007669"/>
    <property type="project" value="UniProtKB-KW"/>
</dbReference>
<dbReference type="InterPro" id="IPR026113">
    <property type="entry name" value="METTL2/6/8-like"/>
</dbReference>
<organism evidence="4 5">
    <name type="scientific">Hyalella azteca</name>
    <name type="common">Amphipod</name>
    <dbReference type="NCBI Taxonomy" id="294128"/>
    <lineage>
        <taxon>Eukaryota</taxon>
        <taxon>Metazoa</taxon>
        <taxon>Ecdysozoa</taxon>
        <taxon>Arthropoda</taxon>
        <taxon>Crustacea</taxon>
        <taxon>Multicrustacea</taxon>
        <taxon>Malacostraca</taxon>
        <taxon>Eumalacostraca</taxon>
        <taxon>Peracarida</taxon>
        <taxon>Amphipoda</taxon>
        <taxon>Senticaudata</taxon>
        <taxon>Talitrida</taxon>
        <taxon>Talitroidea</taxon>
        <taxon>Hyalellidae</taxon>
        <taxon>Hyalella</taxon>
    </lineage>
</organism>
<evidence type="ECO:0000313" key="5">
    <source>
        <dbReference type="RefSeq" id="XP_018026055.1"/>
    </source>
</evidence>
<keyword evidence="2 5" id="KW-0489">Methyltransferase</keyword>
<dbReference type="GeneID" id="108681524"/>
<dbReference type="FunFam" id="3.40.50.150:FF:000298">
    <property type="entry name" value="Methyltransferase-like protein"/>
    <property type="match status" value="1"/>
</dbReference>
<dbReference type="OrthoDB" id="417697at2759"/>
<dbReference type="Pfam" id="PF13489">
    <property type="entry name" value="Methyltransf_23"/>
    <property type="match status" value="1"/>
</dbReference>
<dbReference type="InterPro" id="IPR029063">
    <property type="entry name" value="SAM-dependent_MTases_sf"/>
</dbReference>
<dbReference type="PANTHER" id="PTHR22809">
    <property type="entry name" value="METHYLTRANSFERASE-RELATED"/>
    <property type="match status" value="1"/>
</dbReference>
<dbReference type="KEGG" id="hazt:108681524"/>